<keyword evidence="4" id="KW-0007">Acetylation</keyword>
<comment type="caution">
    <text evidence="8">The sequence shown here is derived from an EMBL/GenBank/DDBJ whole genome shotgun (WGS) entry which is preliminary data.</text>
</comment>
<dbReference type="PROSITE" id="PS51329">
    <property type="entry name" value="C_CAP_COFACTOR_C"/>
    <property type="match status" value="1"/>
</dbReference>
<organism evidence="8 9">
    <name type="scientific">Adiantum capillus-veneris</name>
    <name type="common">Maidenhair fern</name>
    <dbReference type="NCBI Taxonomy" id="13818"/>
    <lineage>
        <taxon>Eukaryota</taxon>
        <taxon>Viridiplantae</taxon>
        <taxon>Streptophyta</taxon>
        <taxon>Embryophyta</taxon>
        <taxon>Tracheophyta</taxon>
        <taxon>Polypodiopsida</taxon>
        <taxon>Polypodiidae</taxon>
        <taxon>Polypodiales</taxon>
        <taxon>Pteridineae</taxon>
        <taxon>Pteridaceae</taxon>
        <taxon>Vittarioideae</taxon>
        <taxon>Adiantum</taxon>
    </lineage>
</organism>
<evidence type="ECO:0000256" key="4">
    <source>
        <dbReference type="ARBA" id="ARBA00022990"/>
    </source>
</evidence>
<protein>
    <recommendedName>
        <fullName evidence="7">C-CAP/cofactor C-like domain-containing protein</fullName>
    </recommendedName>
</protein>
<name>A0A9D4Z9E3_ADICA</name>
<dbReference type="Gene3D" id="1.20.58.1250">
    <property type="entry name" value="Tubulin Binding Cofactor C, N-terminal domain"/>
    <property type="match status" value="1"/>
</dbReference>
<dbReference type="InterPro" id="IPR027684">
    <property type="entry name" value="TBCC"/>
</dbReference>
<evidence type="ECO:0000256" key="2">
    <source>
        <dbReference type="ARBA" id="ARBA00008848"/>
    </source>
</evidence>
<sequence length="376" mass="41768">MANVDIAERDQTKEDNGDAALHQKHAAMLQRLAIKEDARLQKSAARRAGSLASENPNESTDRFVDAFSTSAKQLEQTLSSLQQLVSSEAGRSSARSDLDATAIRISELEQFLAEHSYFLPVYEVRASQSAVSMLREKLESVNAEMLPKKRFSFKGKANKIPKAIEALSVKVSESIRPSDSGARDILQSVQDCEGTSMEAAKHSEALSMRLACVIQDLEGAIVVRDLKEQEDSEVILENLTSCSVYIRGICRAMHVHKVKSCKIYAGPITGSALIEEVEDCSMMLASQQIRIHNAKKTDMYLRVRSRPIVEYTSDIRFAPYAFSYPGIENDLSVASLNQETGLWEHVDDFRWLRATPSPNWCILPEEERAAPVDGSL</sequence>
<comment type="similarity">
    <text evidence="2">Belongs to the TBCC family.</text>
</comment>
<dbReference type="Pfam" id="PF07986">
    <property type="entry name" value="TBCC"/>
    <property type="match status" value="1"/>
</dbReference>
<evidence type="ECO:0000256" key="1">
    <source>
        <dbReference type="ARBA" id="ARBA00004496"/>
    </source>
</evidence>
<dbReference type="Proteomes" id="UP000886520">
    <property type="component" value="Chromosome 20"/>
</dbReference>
<dbReference type="GO" id="GO:0005737">
    <property type="term" value="C:cytoplasm"/>
    <property type="evidence" value="ECO:0007669"/>
    <property type="project" value="UniProtKB-SubCell"/>
</dbReference>
<dbReference type="InterPro" id="IPR038397">
    <property type="entry name" value="TBCC_N_sf"/>
</dbReference>
<evidence type="ECO:0000256" key="3">
    <source>
        <dbReference type="ARBA" id="ARBA00022490"/>
    </source>
</evidence>
<proteinExistence type="inferred from homology"/>
<dbReference type="GO" id="GO:0007023">
    <property type="term" value="P:post-chaperonin tubulin folding pathway"/>
    <property type="evidence" value="ECO:0007669"/>
    <property type="project" value="InterPro"/>
</dbReference>
<reference evidence="8" key="1">
    <citation type="submission" date="2021-01" db="EMBL/GenBank/DDBJ databases">
        <title>Adiantum capillus-veneris genome.</title>
        <authorList>
            <person name="Fang Y."/>
            <person name="Liao Q."/>
        </authorList>
    </citation>
    <scope>NUCLEOTIDE SEQUENCE</scope>
    <source>
        <strain evidence="8">H3</strain>
        <tissue evidence="8">Leaf</tissue>
    </source>
</reference>
<dbReference type="InterPro" id="IPR016098">
    <property type="entry name" value="CAP/MinC_C"/>
</dbReference>
<evidence type="ECO:0000313" key="9">
    <source>
        <dbReference type="Proteomes" id="UP000886520"/>
    </source>
</evidence>
<keyword evidence="3" id="KW-0963">Cytoplasm</keyword>
<keyword evidence="5" id="KW-0143">Chaperone</keyword>
<evidence type="ECO:0000256" key="5">
    <source>
        <dbReference type="ARBA" id="ARBA00023186"/>
    </source>
</evidence>
<dbReference type="Pfam" id="PF16752">
    <property type="entry name" value="TBCC_N"/>
    <property type="match status" value="1"/>
</dbReference>
<dbReference type="GO" id="GO:0007021">
    <property type="term" value="P:tubulin complex assembly"/>
    <property type="evidence" value="ECO:0007669"/>
    <property type="project" value="TreeGrafter"/>
</dbReference>
<dbReference type="GO" id="GO:0015631">
    <property type="term" value="F:tubulin binding"/>
    <property type="evidence" value="ECO:0007669"/>
    <property type="project" value="InterPro"/>
</dbReference>
<dbReference type="InterPro" id="IPR017901">
    <property type="entry name" value="C-CAP_CF_C-like"/>
</dbReference>
<dbReference type="SMART" id="SM00673">
    <property type="entry name" value="CARP"/>
    <property type="match status" value="2"/>
</dbReference>
<dbReference type="OrthoDB" id="194775at2759"/>
<comment type="subcellular location">
    <subcellularLocation>
        <location evidence="1">Cytoplasm</location>
    </subcellularLocation>
</comment>
<keyword evidence="9" id="KW-1185">Reference proteome</keyword>
<evidence type="ECO:0000256" key="6">
    <source>
        <dbReference type="ARBA" id="ARBA00026055"/>
    </source>
</evidence>
<evidence type="ECO:0000313" key="8">
    <source>
        <dbReference type="EMBL" id="KAI5064481.1"/>
    </source>
</evidence>
<dbReference type="PANTHER" id="PTHR15139">
    <property type="entry name" value="TUBULIN FOLDING COFACTOR C"/>
    <property type="match status" value="1"/>
</dbReference>
<dbReference type="EMBL" id="JABFUD020000020">
    <property type="protein sequence ID" value="KAI5064481.1"/>
    <property type="molecule type" value="Genomic_DNA"/>
</dbReference>
<dbReference type="Gene3D" id="2.160.20.70">
    <property type="match status" value="1"/>
</dbReference>
<accession>A0A9D4Z9E3</accession>
<gene>
    <name evidence="8" type="ORF">GOP47_0021151</name>
</gene>
<dbReference type="InterPro" id="IPR006599">
    <property type="entry name" value="CARP_motif"/>
</dbReference>
<evidence type="ECO:0000259" key="7">
    <source>
        <dbReference type="PROSITE" id="PS51329"/>
    </source>
</evidence>
<dbReference type="InterPro" id="IPR012945">
    <property type="entry name" value="Tubulin-bd_cofactor_C_dom"/>
</dbReference>
<dbReference type="AlphaFoldDB" id="A0A9D4Z9E3"/>
<dbReference type="PANTHER" id="PTHR15139:SF0">
    <property type="entry name" value="TUBULIN-SPECIFIC CHAPERONE C"/>
    <property type="match status" value="1"/>
</dbReference>
<feature type="domain" description="C-CAP/cofactor C-like" evidence="7">
    <location>
        <begin position="199"/>
        <end position="351"/>
    </location>
</feature>
<dbReference type="InterPro" id="IPR031925">
    <property type="entry name" value="TBCC_N"/>
</dbReference>
<comment type="subunit">
    <text evidence="6">Supercomplex made of cofactors A to E. Cofactors A and D function by capturing and stabilizing tubulin in a quasi-native conformation. Cofactor E binds to the cofactor D-tubulin complex; interaction with cofactor C then causes the release of tubulin polypeptides that are committed to the native state.</text>
</comment>